<name>A0A9Q4C8Q6_9CORY</name>
<dbReference type="RefSeq" id="WP_248168084.1">
    <property type="nucleotide sequence ID" value="NZ_JALNJA010000003.1"/>
</dbReference>
<proteinExistence type="predicted"/>
<gene>
    <name evidence="2" type="ORF">OS129_06955</name>
</gene>
<dbReference type="SUPFAM" id="SSF46894">
    <property type="entry name" value="C-terminal effector domain of the bipartite response regulators"/>
    <property type="match status" value="1"/>
</dbReference>
<sequence>MTQMLGDTRETASPVPRLTGREIEVARVWFTSRSKAVAADILTIREDTVRSHITNVRNKYHALGRDVRTKPAMRARMSEDGFLDVTA</sequence>
<evidence type="ECO:0000259" key="1">
    <source>
        <dbReference type="Pfam" id="PF00196"/>
    </source>
</evidence>
<feature type="domain" description="HTH luxR-type" evidence="1">
    <location>
        <begin position="18"/>
        <end position="61"/>
    </location>
</feature>
<reference evidence="2" key="1">
    <citation type="submission" date="2022-11" db="EMBL/GenBank/DDBJ databases">
        <title>Corynebacterium sp. isolated from Penguins.</title>
        <authorList>
            <person name="Sedlar K."/>
            <person name="Svec P."/>
        </authorList>
    </citation>
    <scope>NUCLEOTIDE SEQUENCE</scope>
    <source>
        <strain evidence="2">P7374</strain>
    </source>
</reference>
<dbReference type="AlphaFoldDB" id="A0A9Q4C8Q6"/>
<dbReference type="GO" id="GO:0006355">
    <property type="term" value="P:regulation of DNA-templated transcription"/>
    <property type="evidence" value="ECO:0007669"/>
    <property type="project" value="InterPro"/>
</dbReference>
<dbReference type="Gene3D" id="1.10.10.10">
    <property type="entry name" value="Winged helix-like DNA-binding domain superfamily/Winged helix DNA-binding domain"/>
    <property type="match status" value="1"/>
</dbReference>
<protein>
    <submittedName>
        <fullName evidence="2">LuxR C-terminal-related transcriptional regulator</fullName>
    </submittedName>
</protein>
<evidence type="ECO:0000313" key="3">
    <source>
        <dbReference type="Proteomes" id="UP001071478"/>
    </source>
</evidence>
<dbReference type="InterPro" id="IPR016032">
    <property type="entry name" value="Sig_transdc_resp-reg_C-effctor"/>
</dbReference>
<dbReference type="EMBL" id="JAPMKU010000003">
    <property type="protein sequence ID" value="MCX7468612.1"/>
    <property type="molecule type" value="Genomic_DNA"/>
</dbReference>
<accession>A0A9Q4C8Q6</accession>
<dbReference type="GO" id="GO:0003677">
    <property type="term" value="F:DNA binding"/>
    <property type="evidence" value="ECO:0007669"/>
    <property type="project" value="InterPro"/>
</dbReference>
<comment type="caution">
    <text evidence="2">The sequence shown here is derived from an EMBL/GenBank/DDBJ whole genome shotgun (WGS) entry which is preliminary data.</text>
</comment>
<dbReference type="Pfam" id="PF00196">
    <property type="entry name" value="GerE"/>
    <property type="match status" value="1"/>
</dbReference>
<dbReference type="InterPro" id="IPR036388">
    <property type="entry name" value="WH-like_DNA-bd_sf"/>
</dbReference>
<dbReference type="Proteomes" id="UP001071478">
    <property type="component" value="Unassembled WGS sequence"/>
</dbReference>
<evidence type="ECO:0000313" key="2">
    <source>
        <dbReference type="EMBL" id="MCX7468612.1"/>
    </source>
</evidence>
<dbReference type="InterPro" id="IPR000792">
    <property type="entry name" value="Tscrpt_reg_LuxR_C"/>
</dbReference>
<organism evidence="2 3">
    <name type="scientific">Corynebacterium pygosceleis</name>
    <dbReference type="NCBI Taxonomy" id="2800406"/>
    <lineage>
        <taxon>Bacteria</taxon>
        <taxon>Bacillati</taxon>
        <taxon>Actinomycetota</taxon>
        <taxon>Actinomycetes</taxon>
        <taxon>Mycobacteriales</taxon>
        <taxon>Corynebacteriaceae</taxon>
        <taxon>Corynebacterium</taxon>
    </lineage>
</organism>